<name>A0ABU1IQZ2_9BACL</name>
<gene>
    <name evidence="1" type="ORF">JOE21_003236</name>
</gene>
<dbReference type="EMBL" id="JAVDQG010000008">
    <property type="protein sequence ID" value="MDR6227221.1"/>
    <property type="molecule type" value="Genomic_DNA"/>
</dbReference>
<comment type="caution">
    <text evidence="1">The sequence shown here is derived from an EMBL/GenBank/DDBJ whole genome shotgun (WGS) entry which is preliminary data.</text>
</comment>
<evidence type="ECO:0000313" key="2">
    <source>
        <dbReference type="Proteomes" id="UP001185012"/>
    </source>
</evidence>
<proteinExistence type="predicted"/>
<accession>A0ABU1IQZ2</accession>
<evidence type="ECO:0000313" key="1">
    <source>
        <dbReference type="EMBL" id="MDR6227221.1"/>
    </source>
</evidence>
<organism evidence="1 2">
    <name type="scientific">Desmospora profundinema</name>
    <dbReference type="NCBI Taxonomy" id="1571184"/>
    <lineage>
        <taxon>Bacteria</taxon>
        <taxon>Bacillati</taxon>
        <taxon>Bacillota</taxon>
        <taxon>Bacilli</taxon>
        <taxon>Bacillales</taxon>
        <taxon>Thermoactinomycetaceae</taxon>
        <taxon>Desmospora</taxon>
    </lineage>
</organism>
<dbReference type="RefSeq" id="WP_309868164.1">
    <property type="nucleotide sequence ID" value="NZ_JAVDQG010000008.1"/>
</dbReference>
<dbReference type="Proteomes" id="UP001185012">
    <property type="component" value="Unassembled WGS sequence"/>
</dbReference>
<reference evidence="1 2" key="1">
    <citation type="submission" date="2023-07" db="EMBL/GenBank/DDBJ databases">
        <title>Genomic Encyclopedia of Type Strains, Phase IV (KMG-IV): sequencing the most valuable type-strain genomes for metagenomic binning, comparative biology and taxonomic classification.</title>
        <authorList>
            <person name="Goeker M."/>
        </authorList>
    </citation>
    <scope>NUCLEOTIDE SEQUENCE [LARGE SCALE GENOMIC DNA]</scope>
    <source>
        <strain evidence="1 2">DSM 45903</strain>
    </source>
</reference>
<protein>
    <submittedName>
        <fullName evidence="1">Uncharacterized protein</fullName>
    </submittedName>
</protein>
<keyword evidence="2" id="KW-1185">Reference proteome</keyword>
<sequence length="142" mass="15909">MTETIHVDRATTFTDQHHDMIRLVAKELVRKGFQVQADHVDWPDGPPMAAVDGYKPDILAFRESRVVFVQVETCSTYRKSKVGHPLSVFSQKGAAWVVIPTACGKKSNPVLYMRDALRDWALTNVKIGTCDLLSGKVELPKE</sequence>